<keyword evidence="2" id="KW-1133">Transmembrane helix</keyword>
<dbReference type="Gene3D" id="3.30.497.10">
    <property type="entry name" value="Antithrombin, subunit I, domain 2"/>
    <property type="match status" value="1"/>
</dbReference>
<keyword evidence="2" id="KW-0812">Transmembrane</keyword>
<reference evidence="5" key="1">
    <citation type="journal article" date="2018" name="Proc. Natl. Acad. Sci. U.S.A.">
        <title>Linking secondary metabolites to gene clusters through genome sequencing of six diverse Aspergillus species.</title>
        <authorList>
            <person name="Kaerboelling I."/>
            <person name="Vesth T.C."/>
            <person name="Frisvad J.C."/>
            <person name="Nybo J.L."/>
            <person name="Theobald S."/>
            <person name="Kuo A."/>
            <person name="Bowyer P."/>
            <person name="Matsuda Y."/>
            <person name="Mondo S."/>
            <person name="Lyhne E.K."/>
            <person name="Kogle M.E."/>
            <person name="Clum A."/>
            <person name="Lipzen A."/>
            <person name="Salamov A."/>
            <person name="Ngan C.Y."/>
            <person name="Daum C."/>
            <person name="Chiniquy J."/>
            <person name="Barry K."/>
            <person name="LaButti K."/>
            <person name="Haridas S."/>
            <person name="Simmons B.A."/>
            <person name="Magnuson J.K."/>
            <person name="Mortensen U.H."/>
            <person name="Larsen T.O."/>
            <person name="Grigoriev I.V."/>
            <person name="Baker S.E."/>
            <person name="Andersen M.R."/>
        </authorList>
    </citation>
    <scope>NUCLEOTIDE SEQUENCE [LARGE SCALE GENOMIC DNA]</scope>
    <source>
        <strain evidence="5">IBT 16806</strain>
    </source>
</reference>
<dbReference type="VEuPathDB" id="FungiDB:P174DRAFT_446454"/>
<dbReference type="Proteomes" id="UP000234474">
    <property type="component" value="Unassembled WGS sequence"/>
</dbReference>
<gene>
    <name evidence="4" type="ORF">P174DRAFT_446454</name>
</gene>
<feature type="domain" description="Azaphilone pigments biosynthesis cluster protein L N-terminal" evidence="3">
    <location>
        <begin position="12"/>
        <end position="145"/>
    </location>
</feature>
<accession>A0A2I1BT81</accession>
<feature type="transmembrane region" description="Helical" evidence="2">
    <location>
        <begin position="125"/>
        <end position="150"/>
    </location>
</feature>
<evidence type="ECO:0000313" key="5">
    <source>
        <dbReference type="Proteomes" id="UP000234474"/>
    </source>
</evidence>
<proteinExistence type="predicted"/>
<dbReference type="AlphaFoldDB" id="A0A2I1BT81"/>
<dbReference type="OMA" id="KFIHTIA"/>
<evidence type="ECO:0000256" key="2">
    <source>
        <dbReference type="SAM" id="Phobius"/>
    </source>
</evidence>
<dbReference type="OrthoDB" id="428260at2759"/>
<keyword evidence="5" id="KW-1185">Reference proteome</keyword>
<dbReference type="InterPro" id="IPR042178">
    <property type="entry name" value="Serpin_sf_1"/>
</dbReference>
<evidence type="ECO:0000259" key="3">
    <source>
        <dbReference type="Pfam" id="PF17111"/>
    </source>
</evidence>
<dbReference type="GeneID" id="36535908"/>
<dbReference type="EMBL" id="MSZS01000013">
    <property type="protein sequence ID" value="PKX88608.1"/>
    <property type="molecule type" value="Genomic_DNA"/>
</dbReference>
<dbReference type="InterPro" id="IPR031348">
    <property type="entry name" value="PigL_N"/>
</dbReference>
<sequence length="153" mass="17137">MHCAALSKLRAADPLSIATSLLSVTSATIQTTKSLYDTVQQFNNQNKSLHRLQDELEELTNILFALTEVTNAETSMSALLQAPIHQYSQICREFEQSLKAFSGKSKTGSRDWAKMEFMRGDINKFIHTIAAYKLTISVALGTFTMLAIIFHLY</sequence>
<keyword evidence="1" id="KW-0175">Coiled coil</keyword>
<dbReference type="Pfam" id="PF17111">
    <property type="entry name" value="PigL_N"/>
    <property type="match status" value="1"/>
</dbReference>
<feature type="coiled-coil region" evidence="1">
    <location>
        <begin position="39"/>
        <end position="69"/>
    </location>
</feature>
<organism evidence="4 5">
    <name type="scientific">Aspergillus novofumigatus (strain IBT 16806)</name>
    <dbReference type="NCBI Taxonomy" id="1392255"/>
    <lineage>
        <taxon>Eukaryota</taxon>
        <taxon>Fungi</taxon>
        <taxon>Dikarya</taxon>
        <taxon>Ascomycota</taxon>
        <taxon>Pezizomycotina</taxon>
        <taxon>Eurotiomycetes</taxon>
        <taxon>Eurotiomycetidae</taxon>
        <taxon>Eurotiales</taxon>
        <taxon>Aspergillaceae</taxon>
        <taxon>Aspergillus</taxon>
        <taxon>Aspergillus subgen. Fumigati</taxon>
    </lineage>
</organism>
<keyword evidence="2" id="KW-0472">Membrane</keyword>
<comment type="caution">
    <text evidence="4">The sequence shown here is derived from an EMBL/GenBank/DDBJ whole genome shotgun (WGS) entry which is preliminary data.</text>
</comment>
<protein>
    <recommendedName>
        <fullName evidence="3">Azaphilone pigments biosynthesis cluster protein L N-terminal domain-containing protein</fullName>
    </recommendedName>
</protein>
<name>A0A2I1BT81_ASPN1</name>
<evidence type="ECO:0000313" key="4">
    <source>
        <dbReference type="EMBL" id="PKX88608.1"/>
    </source>
</evidence>
<dbReference type="RefSeq" id="XP_024677203.1">
    <property type="nucleotide sequence ID" value="XM_024828582.1"/>
</dbReference>
<evidence type="ECO:0000256" key="1">
    <source>
        <dbReference type="SAM" id="Coils"/>
    </source>
</evidence>